<dbReference type="PANTHER" id="PTHR43047">
    <property type="entry name" value="TWO-COMPONENT HISTIDINE PROTEIN KINASE"/>
    <property type="match status" value="1"/>
</dbReference>
<name>A0AAN4W451_9BACT</name>
<dbReference type="FunFam" id="3.30.565.10:FF:000010">
    <property type="entry name" value="Sensor histidine kinase RcsC"/>
    <property type="match status" value="1"/>
</dbReference>
<dbReference type="Pfam" id="PF02518">
    <property type="entry name" value="HATPase_c"/>
    <property type="match status" value="1"/>
</dbReference>
<dbReference type="Pfam" id="PF00072">
    <property type="entry name" value="Response_reg"/>
    <property type="match status" value="1"/>
</dbReference>
<evidence type="ECO:0000256" key="1">
    <source>
        <dbReference type="ARBA" id="ARBA00000085"/>
    </source>
</evidence>
<dbReference type="InterPro" id="IPR003661">
    <property type="entry name" value="HisK_dim/P_dom"/>
</dbReference>
<dbReference type="SUPFAM" id="SSF55874">
    <property type="entry name" value="ATPase domain of HSP90 chaperone/DNA topoisomerase II/histidine kinase"/>
    <property type="match status" value="1"/>
</dbReference>
<organism evidence="10 11">
    <name type="scientific">Persicobacter diffluens</name>
    <dbReference type="NCBI Taxonomy" id="981"/>
    <lineage>
        <taxon>Bacteria</taxon>
        <taxon>Pseudomonadati</taxon>
        <taxon>Bacteroidota</taxon>
        <taxon>Cytophagia</taxon>
        <taxon>Cytophagales</taxon>
        <taxon>Persicobacteraceae</taxon>
        <taxon>Persicobacter</taxon>
    </lineage>
</organism>
<reference evidence="10 11" key="1">
    <citation type="submission" date="2021-12" db="EMBL/GenBank/DDBJ databases">
        <title>Genome sequencing of bacteria with rrn-lacking chromosome and rrn-plasmid.</title>
        <authorList>
            <person name="Anda M."/>
            <person name="Iwasaki W."/>
        </authorList>
    </citation>
    <scope>NUCLEOTIDE SEQUENCE [LARGE SCALE GENOMIC DNA]</scope>
    <source>
        <strain evidence="10 11">NBRC 15940</strain>
    </source>
</reference>
<dbReference type="PROSITE" id="PS50109">
    <property type="entry name" value="HIS_KIN"/>
    <property type="match status" value="1"/>
</dbReference>
<evidence type="ECO:0000259" key="8">
    <source>
        <dbReference type="PROSITE" id="PS50109"/>
    </source>
</evidence>
<dbReference type="InterPro" id="IPR001789">
    <property type="entry name" value="Sig_transdc_resp-reg_receiver"/>
</dbReference>
<feature type="transmembrane region" description="Helical" evidence="7">
    <location>
        <begin position="30"/>
        <end position="48"/>
    </location>
</feature>
<feature type="domain" description="Response regulatory" evidence="9">
    <location>
        <begin position="476"/>
        <end position="590"/>
    </location>
</feature>
<comment type="caution">
    <text evidence="10">The sequence shown here is derived from an EMBL/GenBank/DDBJ whole genome shotgun (WGS) entry which is preliminary data.</text>
</comment>
<keyword evidence="7" id="KW-0812">Transmembrane</keyword>
<evidence type="ECO:0000256" key="4">
    <source>
        <dbReference type="ARBA" id="ARBA00022679"/>
    </source>
</evidence>
<dbReference type="AlphaFoldDB" id="A0AAN4W451"/>
<dbReference type="Pfam" id="PF00512">
    <property type="entry name" value="HisKA"/>
    <property type="match status" value="1"/>
</dbReference>
<dbReference type="InterPro" id="IPR036890">
    <property type="entry name" value="HATPase_C_sf"/>
</dbReference>
<dbReference type="GO" id="GO:0000155">
    <property type="term" value="F:phosphorelay sensor kinase activity"/>
    <property type="evidence" value="ECO:0007669"/>
    <property type="project" value="InterPro"/>
</dbReference>
<gene>
    <name evidence="10" type="ORF">PEDI_53440</name>
</gene>
<dbReference type="SMART" id="SM00387">
    <property type="entry name" value="HATPase_c"/>
    <property type="match status" value="1"/>
</dbReference>
<keyword evidence="7" id="KW-0472">Membrane</keyword>
<feature type="transmembrane region" description="Helical" evidence="7">
    <location>
        <begin position="126"/>
        <end position="144"/>
    </location>
</feature>
<dbReference type="SMART" id="SM00388">
    <property type="entry name" value="HisKA"/>
    <property type="match status" value="1"/>
</dbReference>
<evidence type="ECO:0000259" key="9">
    <source>
        <dbReference type="PROSITE" id="PS50110"/>
    </source>
</evidence>
<dbReference type="PROSITE" id="PS50110">
    <property type="entry name" value="RESPONSE_REGULATORY"/>
    <property type="match status" value="1"/>
</dbReference>
<feature type="transmembrane region" description="Helical" evidence="7">
    <location>
        <begin position="103"/>
        <end position="119"/>
    </location>
</feature>
<keyword evidence="11" id="KW-1185">Reference proteome</keyword>
<accession>A0AAN4W451</accession>
<keyword evidence="7" id="KW-1133">Transmembrane helix</keyword>
<evidence type="ECO:0000313" key="11">
    <source>
        <dbReference type="Proteomes" id="UP001310022"/>
    </source>
</evidence>
<dbReference type="CDD" id="cd00082">
    <property type="entry name" value="HisKA"/>
    <property type="match status" value="1"/>
</dbReference>
<dbReference type="InterPro" id="IPR003594">
    <property type="entry name" value="HATPase_dom"/>
</dbReference>
<dbReference type="InterPro" id="IPR036097">
    <property type="entry name" value="HisK_dim/P_sf"/>
</dbReference>
<comment type="catalytic activity">
    <reaction evidence="1">
        <text>ATP + protein L-histidine = ADP + protein N-phospho-L-histidine.</text>
        <dbReference type="EC" id="2.7.13.3"/>
    </reaction>
</comment>
<dbReference type="EMBL" id="BQKE01000007">
    <property type="protein sequence ID" value="GJM64792.1"/>
    <property type="molecule type" value="Genomic_DNA"/>
</dbReference>
<sequence length="594" mass="67081">MYFFDKISSYFVDRANNTESVHEVRTVLKYILFTFGFQTILGIAFLYYENYWTALALIGSNVLLLPMFFWLKSGRFLLLKTGMIGILMLINTGLILSFGITTGIEYLYFTAVVAIFLLFKKEEKVAKFSLLTLVFCCFVVVNFIELPQQYQIHLSAKEIQWQRTGFGLCALMLSALGLKSLQDSFQSSLSKEKTSTRKAKNFSQELYEANRNLEGYIEKIREQESLRYRFFNTLSHELRTPLNGIIGLINVLKEQESIKHKSIIDSLSYSSNLLLFLVNDVLDLAKFNDSDIPIQARPNDLFLLGMQVQNIFKETATKKGIEFHLEIDERLPKKLLFDLTRLNQCLNNLVNNAIKFTQKGYVKLSASLISSEDKVMNVLFTVEDTGKGISPEVGEKIFKPFVQETFEVYKDYGGTGLGLSISQKIVQSMGGHLQYTSKVDEGTRFYFQLLLEESPNITKATANKVEESGLSLADLKILAVDDNPINLLVLKKLLKKSGSSVLTAKDGKEAIKKVAEHPDIDLILMDLQMPVMDGYVATKVLRQQGLQIPIIALSATLPSNLENMNEKGFSHALVKPFDVGKLRAIISRFHAGNI</sequence>
<dbReference type="SMART" id="SM00448">
    <property type="entry name" value="REC"/>
    <property type="match status" value="1"/>
</dbReference>
<dbReference type="Gene3D" id="3.40.50.2300">
    <property type="match status" value="1"/>
</dbReference>
<dbReference type="EC" id="2.7.13.3" evidence="2"/>
<keyword evidence="5" id="KW-0418">Kinase</keyword>
<dbReference type="InterPro" id="IPR011006">
    <property type="entry name" value="CheY-like_superfamily"/>
</dbReference>
<keyword evidence="3 6" id="KW-0597">Phosphoprotein</keyword>
<feature type="domain" description="Histidine kinase" evidence="8">
    <location>
        <begin position="233"/>
        <end position="453"/>
    </location>
</feature>
<dbReference type="SUPFAM" id="SSF47384">
    <property type="entry name" value="Homodimeric domain of signal transducing histidine kinase"/>
    <property type="match status" value="1"/>
</dbReference>
<dbReference type="SUPFAM" id="SSF52172">
    <property type="entry name" value="CheY-like"/>
    <property type="match status" value="1"/>
</dbReference>
<proteinExistence type="predicted"/>
<feature type="transmembrane region" description="Helical" evidence="7">
    <location>
        <begin position="54"/>
        <end position="71"/>
    </location>
</feature>
<evidence type="ECO:0000256" key="6">
    <source>
        <dbReference type="PROSITE-ProRule" id="PRU00169"/>
    </source>
</evidence>
<evidence type="ECO:0000256" key="5">
    <source>
        <dbReference type="ARBA" id="ARBA00022777"/>
    </source>
</evidence>
<dbReference type="Gene3D" id="1.10.287.130">
    <property type="match status" value="1"/>
</dbReference>
<dbReference type="Proteomes" id="UP001310022">
    <property type="component" value="Unassembled WGS sequence"/>
</dbReference>
<evidence type="ECO:0000313" key="10">
    <source>
        <dbReference type="EMBL" id="GJM64792.1"/>
    </source>
</evidence>
<feature type="modified residue" description="4-aspartylphosphate" evidence="6">
    <location>
        <position position="526"/>
    </location>
</feature>
<evidence type="ECO:0000256" key="2">
    <source>
        <dbReference type="ARBA" id="ARBA00012438"/>
    </source>
</evidence>
<dbReference type="Gene3D" id="3.30.565.10">
    <property type="entry name" value="Histidine kinase-like ATPase, C-terminal domain"/>
    <property type="match status" value="1"/>
</dbReference>
<evidence type="ECO:0000256" key="3">
    <source>
        <dbReference type="ARBA" id="ARBA00022553"/>
    </source>
</evidence>
<keyword evidence="4" id="KW-0808">Transferase</keyword>
<dbReference type="CDD" id="cd16922">
    <property type="entry name" value="HATPase_EvgS-ArcB-TorS-like"/>
    <property type="match status" value="1"/>
</dbReference>
<feature type="transmembrane region" description="Helical" evidence="7">
    <location>
        <begin position="78"/>
        <end position="97"/>
    </location>
</feature>
<dbReference type="PRINTS" id="PR00344">
    <property type="entry name" value="BCTRLSENSOR"/>
</dbReference>
<dbReference type="InterPro" id="IPR005467">
    <property type="entry name" value="His_kinase_dom"/>
</dbReference>
<dbReference type="CDD" id="cd17546">
    <property type="entry name" value="REC_hyHK_CKI1_RcsC-like"/>
    <property type="match status" value="1"/>
</dbReference>
<evidence type="ECO:0000256" key="7">
    <source>
        <dbReference type="SAM" id="Phobius"/>
    </source>
</evidence>
<dbReference type="InterPro" id="IPR004358">
    <property type="entry name" value="Sig_transdc_His_kin-like_C"/>
</dbReference>
<protein>
    <recommendedName>
        <fullName evidence="2">histidine kinase</fullName>
        <ecNumber evidence="2">2.7.13.3</ecNumber>
    </recommendedName>
</protein>